<name>A0A3N1UT18_9BACT</name>
<keyword evidence="5" id="KW-1185">Reference proteome</keyword>
<feature type="domain" description="RACo-like middle region" evidence="3">
    <location>
        <begin position="114"/>
        <end position="274"/>
    </location>
</feature>
<gene>
    <name evidence="4" type="ORF">EDC27_2266</name>
</gene>
<evidence type="ECO:0000259" key="2">
    <source>
        <dbReference type="Pfam" id="PF17650"/>
    </source>
</evidence>
<evidence type="ECO:0000259" key="3">
    <source>
        <dbReference type="Pfam" id="PF17651"/>
    </source>
</evidence>
<dbReference type="Gene3D" id="3.10.20.880">
    <property type="match status" value="1"/>
</dbReference>
<dbReference type="Pfam" id="PF17650">
    <property type="entry name" value="RACo_linker"/>
    <property type="match status" value="1"/>
</dbReference>
<dbReference type="Pfam" id="PF14574">
    <property type="entry name" value="RACo_C_ter"/>
    <property type="match status" value="1"/>
</dbReference>
<dbReference type="InterPro" id="IPR052911">
    <property type="entry name" value="Corrinoid_activation_enz"/>
</dbReference>
<dbReference type="InterPro" id="IPR041414">
    <property type="entry name" value="Raco-like_middle"/>
</dbReference>
<evidence type="ECO:0000313" key="5">
    <source>
        <dbReference type="Proteomes" id="UP000276223"/>
    </source>
</evidence>
<dbReference type="InterPro" id="IPR027980">
    <property type="entry name" value="RACo_C"/>
</dbReference>
<dbReference type="RefSeq" id="WP_123290718.1">
    <property type="nucleotide sequence ID" value="NZ_RJVA01000013.1"/>
</dbReference>
<feature type="domain" description="RACo C-terminal" evidence="1">
    <location>
        <begin position="277"/>
        <end position="536"/>
    </location>
</feature>
<dbReference type="Proteomes" id="UP000276223">
    <property type="component" value="Unassembled WGS sequence"/>
</dbReference>
<comment type="caution">
    <text evidence="4">The sequence shown here is derived from an EMBL/GenBank/DDBJ whole genome shotgun (WGS) entry which is preliminary data.</text>
</comment>
<dbReference type="PANTHER" id="PTHR42895">
    <property type="entry name" value="IRON-SULFUR CLUSTER-BINDING PROTEIN-RELATED"/>
    <property type="match status" value="1"/>
</dbReference>
<evidence type="ECO:0000259" key="1">
    <source>
        <dbReference type="Pfam" id="PF14574"/>
    </source>
</evidence>
<reference evidence="4 5" key="1">
    <citation type="submission" date="2018-11" db="EMBL/GenBank/DDBJ databases">
        <title>Genomic Encyclopedia of Type Strains, Phase IV (KMG-IV): sequencing the most valuable type-strain genomes for metagenomic binning, comparative biology and taxonomic classification.</title>
        <authorList>
            <person name="Goeker M."/>
        </authorList>
    </citation>
    <scope>NUCLEOTIDE SEQUENCE [LARGE SCALE GENOMIC DNA]</scope>
    <source>
        <strain evidence="4 5">DSM 22027</strain>
    </source>
</reference>
<dbReference type="InterPro" id="IPR040506">
    <property type="entry name" value="RACo_linker"/>
</dbReference>
<organism evidence="4 5">
    <name type="scientific">Desulfosoma caldarium</name>
    <dbReference type="NCBI Taxonomy" id="610254"/>
    <lineage>
        <taxon>Bacteria</taxon>
        <taxon>Pseudomonadati</taxon>
        <taxon>Thermodesulfobacteriota</taxon>
        <taxon>Syntrophobacteria</taxon>
        <taxon>Syntrophobacterales</taxon>
        <taxon>Syntrophobacteraceae</taxon>
        <taxon>Desulfosoma</taxon>
    </lineage>
</organism>
<feature type="domain" description="RACo linker region" evidence="2">
    <location>
        <begin position="28"/>
        <end position="107"/>
    </location>
</feature>
<dbReference type="EMBL" id="RJVA01000013">
    <property type="protein sequence ID" value="ROQ90991.1"/>
    <property type="molecule type" value="Genomic_DNA"/>
</dbReference>
<proteinExistence type="predicted"/>
<dbReference type="AlphaFoldDB" id="A0A3N1UT18"/>
<dbReference type="InterPro" id="IPR042259">
    <property type="entry name" value="Raco-like_middle_sf"/>
</dbReference>
<protein>
    <submittedName>
        <fullName evidence="4">Uncharacterized protein DUF4445</fullName>
    </submittedName>
</protein>
<dbReference type="Gene3D" id="3.30.420.480">
    <property type="entry name" value="Domain of unknown function (DUF4445)"/>
    <property type="match status" value="1"/>
</dbReference>
<sequence length="544" mass="59574">MWHCDEESEKELMSAPKPHEEIFADWLHFDPLVVRRAVTASAPSLADNTADLDRLRRALRQQGYDPLRVPPGELGAYANRFRQGNFKATAVLSFTGDGWELTELFSGTDQSPVFGVAVDLGTTQIAFYLVDLITGQLLDRLSVPNPQISYGEDILTRIIYASTPNRLLLLQDLLRSTLNETLSFLADKHGFRVSQIYALTVAGNTTMTHFFLGLDPSRLCKEPYIPVANTFPILHGTDLRVAMHPRGLVVVFPNVGSYFGGDVIAGILATGMHRTEEICLLVDVGTNAEVVLGNKDWLVACAGAAGPALEGGVVERGMMAQPGAIDRVRIDPDSLELTYHVLGDEKPKGLCGSGLIDLVAEMFMAGLLTIQGKINTQIIDPRIVVSENGPAYVVAWADETADGRDLLVSEIDIGILLKSKAAMYTILNIITRKVGLRVQDIHRFFVAGTFGSHIDPVMAIRIGMLPDLPLKTFQGMGNTAGRGAAMTLLDRRLLGDMNDVRQRITYVELNVNLELMNEFRGATFLPHTDPKLFPSVTIHPRAMG</sequence>
<dbReference type="Pfam" id="PF17651">
    <property type="entry name" value="Raco_middle"/>
    <property type="match status" value="1"/>
</dbReference>
<dbReference type="OrthoDB" id="9810588at2"/>
<evidence type="ECO:0000313" key="4">
    <source>
        <dbReference type="EMBL" id="ROQ90991.1"/>
    </source>
</evidence>
<dbReference type="PANTHER" id="PTHR42895:SF1">
    <property type="entry name" value="IRON-SULFUR CLUSTER PROTEIN"/>
    <property type="match status" value="1"/>
</dbReference>
<accession>A0A3N1UT18</accession>